<feature type="transmembrane region" description="Helical" evidence="8">
    <location>
        <begin position="151"/>
        <end position="170"/>
    </location>
</feature>
<dbReference type="Proteomes" id="UP000018542">
    <property type="component" value="Chromosome"/>
</dbReference>
<dbReference type="GO" id="GO:0016020">
    <property type="term" value="C:membrane"/>
    <property type="evidence" value="ECO:0007669"/>
    <property type="project" value="UniProtKB-SubCell"/>
</dbReference>
<keyword evidence="2 8" id="KW-0812">Transmembrane</keyword>
<keyword evidence="7" id="KW-0862">Zinc</keyword>
<evidence type="ECO:0000256" key="1">
    <source>
        <dbReference type="ARBA" id="ARBA00004141"/>
    </source>
</evidence>
<feature type="binding site" evidence="7">
    <location>
        <position position="212"/>
    </location>
    <ligand>
        <name>Zn(2+)</name>
        <dbReference type="ChEBI" id="CHEBI:29105"/>
        <note>catalytic</note>
    </ligand>
</feature>
<feature type="transmembrane region" description="Helical" evidence="8">
    <location>
        <begin position="56"/>
        <end position="73"/>
    </location>
</feature>
<dbReference type="AlphaFoldDB" id="V5SHX4"/>
<evidence type="ECO:0000256" key="4">
    <source>
        <dbReference type="ARBA" id="ARBA00022989"/>
    </source>
</evidence>
<evidence type="ECO:0000256" key="5">
    <source>
        <dbReference type="ARBA" id="ARBA00023136"/>
    </source>
</evidence>
<organism evidence="9 10">
    <name type="scientific">Hyphomicrobium nitrativorans NL23</name>
    <dbReference type="NCBI Taxonomy" id="1029756"/>
    <lineage>
        <taxon>Bacteria</taxon>
        <taxon>Pseudomonadati</taxon>
        <taxon>Pseudomonadota</taxon>
        <taxon>Alphaproteobacteria</taxon>
        <taxon>Hyphomicrobiales</taxon>
        <taxon>Hyphomicrobiaceae</taxon>
        <taxon>Hyphomicrobium</taxon>
    </lineage>
</organism>
<dbReference type="PATRIC" id="fig|1029756.8.peg.3445"/>
<dbReference type="HOGENOM" id="CLU_068425_0_0_5"/>
<comment type="cofactor">
    <cofactor evidence="7">
        <name>Zn(2+)</name>
        <dbReference type="ChEBI" id="CHEBI:29105"/>
    </cofactor>
</comment>
<proteinExistence type="predicted"/>
<keyword evidence="6" id="KW-0106">Calcium</keyword>
<dbReference type="GO" id="GO:0016811">
    <property type="term" value="F:hydrolase activity, acting on carbon-nitrogen (but not peptide) bonds, in linear amides"/>
    <property type="evidence" value="ECO:0007669"/>
    <property type="project" value="InterPro"/>
</dbReference>
<evidence type="ECO:0000256" key="7">
    <source>
        <dbReference type="PIRSR" id="PIRSR608901-2"/>
    </source>
</evidence>
<dbReference type="EMBL" id="CP006912">
    <property type="protein sequence ID" value="AHB49650.1"/>
    <property type="molecule type" value="Genomic_DNA"/>
</dbReference>
<dbReference type="RefSeq" id="WP_023788603.1">
    <property type="nucleotide sequence ID" value="NC_022997.1"/>
</dbReference>
<dbReference type="GO" id="GO:0006672">
    <property type="term" value="P:ceramide metabolic process"/>
    <property type="evidence" value="ECO:0007669"/>
    <property type="project" value="InterPro"/>
</dbReference>
<feature type="transmembrane region" description="Helical" evidence="8">
    <location>
        <begin position="106"/>
        <end position="126"/>
    </location>
</feature>
<evidence type="ECO:0000313" key="10">
    <source>
        <dbReference type="Proteomes" id="UP000018542"/>
    </source>
</evidence>
<evidence type="ECO:0000256" key="8">
    <source>
        <dbReference type="SAM" id="Phobius"/>
    </source>
</evidence>
<keyword evidence="3" id="KW-0378">Hydrolase</keyword>
<dbReference type="KEGG" id="hni:W911_16540"/>
<keyword evidence="5 8" id="KW-0472">Membrane</keyword>
<dbReference type="OrthoDB" id="277121at2"/>
<dbReference type="InterPro" id="IPR008901">
    <property type="entry name" value="ACER"/>
</dbReference>
<keyword evidence="4 8" id="KW-1133">Transmembrane helix</keyword>
<evidence type="ECO:0000313" key="9">
    <source>
        <dbReference type="EMBL" id="AHB49650.1"/>
    </source>
</evidence>
<evidence type="ECO:0000256" key="6">
    <source>
        <dbReference type="PIRSR" id="PIRSR608901-1"/>
    </source>
</evidence>
<keyword evidence="6" id="KW-0479">Metal-binding</keyword>
<evidence type="ECO:0000256" key="2">
    <source>
        <dbReference type="ARBA" id="ARBA00022692"/>
    </source>
</evidence>
<reference evidence="9 10" key="1">
    <citation type="journal article" date="2014" name="Genome Announc.">
        <title>Complete Genome Sequence of Hyphomicrobium nitrativorans Strain NL23, a Denitrifying Bacterium Isolated from Biofilm of a Methanol-Fed Denitrification System Treating Seawater at the Montreal Biodome.</title>
        <authorList>
            <person name="Martineau C."/>
            <person name="Villeneuve C."/>
            <person name="Mauffrey F."/>
            <person name="Villemur R."/>
        </authorList>
    </citation>
    <scope>NUCLEOTIDE SEQUENCE [LARGE SCALE GENOMIC DNA]</scope>
    <source>
        <strain evidence="9">NL23</strain>
    </source>
</reference>
<feature type="transmembrane region" description="Helical" evidence="8">
    <location>
        <begin position="79"/>
        <end position="99"/>
    </location>
</feature>
<name>V5SHX4_9HYPH</name>
<dbReference type="STRING" id="1029756.W911_16540"/>
<feature type="binding site" evidence="7">
    <location>
        <position position="216"/>
    </location>
    <ligand>
        <name>Zn(2+)</name>
        <dbReference type="ChEBI" id="CHEBI:29105"/>
        <note>catalytic</note>
    </ligand>
</feature>
<feature type="binding site" evidence="6">
    <location>
        <position position="22"/>
    </location>
    <ligand>
        <name>Ca(2+)</name>
        <dbReference type="ChEBI" id="CHEBI:29108"/>
    </ligand>
</feature>
<sequence>MSLSQQIFIYCERGQDPAFWAEPMNALTNGAFIVAAAVATRDYWAAPPERRHTSAALLILLTYTIGAGSFLFHTYATRWAALADTIPIALFMLAYFGFVLRRFLGLHWLVAVAGVAAFYATLWYSGTIECRYDTLLPITSRTGARCFNGTLGYAPAFFALIGAAALLAALRHPAWRLIGLAGVVFLASMTFRTLDLELCNRIRLGDLVVGTHFLWHVLNALTLYLLLRAAIRYGSSGARLNGPA</sequence>
<evidence type="ECO:0000256" key="3">
    <source>
        <dbReference type="ARBA" id="ARBA00022801"/>
    </source>
</evidence>
<feature type="transmembrane region" description="Helical" evidence="8">
    <location>
        <begin position="177"/>
        <end position="194"/>
    </location>
</feature>
<comment type="subcellular location">
    <subcellularLocation>
        <location evidence="1">Membrane</location>
        <topology evidence="1">Multi-pass membrane protein</topology>
    </subcellularLocation>
</comment>
<dbReference type="GO" id="GO:0046872">
    <property type="term" value="F:metal ion binding"/>
    <property type="evidence" value="ECO:0007669"/>
    <property type="project" value="UniProtKB-KW"/>
</dbReference>
<feature type="binding site" evidence="7">
    <location>
        <position position="73"/>
    </location>
    <ligand>
        <name>Zn(2+)</name>
        <dbReference type="ChEBI" id="CHEBI:29105"/>
        <note>catalytic</note>
    </ligand>
</feature>
<dbReference type="Pfam" id="PF05875">
    <property type="entry name" value="Ceramidase"/>
    <property type="match status" value="1"/>
</dbReference>
<accession>V5SHX4</accession>
<protein>
    <submittedName>
        <fullName evidence="9">Membrane protein</fullName>
    </submittedName>
</protein>
<keyword evidence="10" id="KW-1185">Reference proteome</keyword>
<feature type="transmembrane region" description="Helical" evidence="8">
    <location>
        <begin position="214"/>
        <end position="231"/>
    </location>
</feature>
<gene>
    <name evidence="9" type="ORF">W911_16540</name>
</gene>